<reference evidence="2 3" key="2">
    <citation type="submission" date="2018-11" db="EMBL/GenBank/DDBJ databases">
        <authorList>
            <consortium name="Pathogen Informatics"/>
        </authorList>
    </citation>
    <scope>NUCLEOTIDE SEQUENCE [LARGE SCALE GENOMIC DNA]</scope>
</reference>
<accession>A0A0R3QZ83</accession>
<feature type="chain" id="PRO_5043130928" evidence="1">
    <location>
        <begin position="16"/>
        <end position="116"/>
    </location>
</feature>
<dbReference type="WBParaSite" id="BTMF_0001305701-mRNA-1">
    <property type="protein sequence ID" value="BTMF_0001305701-mRNA-1"/>
    <property type="gene ID" value="BTMF_0001305701"/>
</dbReference>
<evidence type="ECO:0000256" key="1">
    <source>
        <dbReference type="SAM" id="SignalP"/>
    </source>
</evidence>
<sequence>MLKAAILLMLHSTYAKVQNYETGDNSTVKGCSSHCSFHDGNLTCLNGSLEFYERLLLAQMKHFVAVQMHIGYNFQIFCNISKKYSLMIKSGIRKPGGVHMRDEKVLNKTYLITRRY</sequence>
<keyword evidence="1" id="KW-0732">Signal</keyword>
<feature type="signal peptide" evidence="1">
    <location>
        <begin position="1"/>
        <end position="15"/>
    </location>
</feature>
<reference evidence="4" key="1">
    <citation type="submission" date="2017-02" db="UniProtKB">
        <authorList>
            <consortium name="WormBaseParasite"/>
        </authorList>
    </citation>
    <scope>IDENTIFICATION</scope>
</reference>
<dbReference type="STRING" id="42155.A0A0R3QZ83"/>
<organism evidence="4">
    <name type="scientific">Brugia timori</name>
    <dbReference type="NCBI Taxonomy" id="42155"/>
    <lineage>
        <taxon>Eukaryota</taxon>
        <taxon>Metazoa</taxon>
        <taxon>Ecdysozoa</taxon>
        <taxon>Nematoda</taxon>
        <taxon>Chromadorea</taxon>
        <taxon>Rhabditida</taxon>
        <taxon>Spirurina</taxon>
        <taxon>Spiruromorpha</taxon>
        <taxon>Filarioidea</taxon>
        <taxon>Onchocercidae</taxon>
        <taxon>Brugia</taxon>
    </lineage>
</organism>
<evidence type="ECO:0000313" key="4">
    <source>
        <dbReference type="WBParaSite" id="BTMF_0001305701-mRNA-1"/>
    </source>
</evidence>
<name>A0A0R3QZ83_9BILA</name>
<protein>
    <submittedName>
        <fullName evidence="2 4">Uncharacterized protein</fullName>
    </submittedName>
</protein>
<evidence type="ECO:0000313" key="3">
    <source>
        <dbReference type="Proteomes" id="UP000280834"/>
    </source>
</evidence>
<proteinExistence type="predicted"/>
<dbReference type="EMBL" id="UZAG01018025">
    <property type="protein sequence ID" value="VDO37798.1"/>
    <property type="molecule type" value="Genomic_DNA"/>
</dbReference>
<dbReference type="Proteomes" id="UP000280834">
    <property type="component" value="Unassembled WGS sequence"/>
</dbReference>
<dbReference type="AlphaFoldDB" id="A0A0R3QZ83"/>
<keyword evidence="3" id="KW-1185">Reference proteome</keyword>
<evidence type="ECO:0000313" key="2">
    <source>
        <dbReference type="EMBL" id="VDO37798.1"/>
    </source>
</evidence>
<gene>
    <name evidence="2" type="ORF">BTMF_LOCUS11069</name>
</gene>